<comment type="caution">
    <text evidence="1">The sequence shown here is derived from an EMBL/GenBank/DDBJ whole genome shotgun (WGS) entry which is preliminary data.</text>
</comment>
<sequence>MELKYEHGKIIIENKVITTLDRFVLDFTKLLEEYVDYVIVSGYVVILFGRARGTEDIDILLRKMDKSLFGSFYQRLGDEGYYFLNPEDENGLYEMLEDGLRVRVAKEDMIIPNIELKFARDDFDKYAIDKKQGVIIGEQHLFISPIELQIPYKLYLGSDKDVEDAVYLWEIFKEKIDKALMRTFMRELKVTGDDYGIEV</sequence>
<dbReference type="SUPFAM" id="SSF81301">
    <property type="entry name" value="Nucleotidyltransferase"/>
    <property type="match status" value="1"/>
</dbReference>
<evidence type="ECO:0000313" key="1">
    <source>
        <dbReference type="EMBL" id="OFV68413.1"/>
    </source>
</evidence>
<proteinExistence type="predicted"/>
<evidence type="ECO:0008006" key="3">
    <source>
        <dbReference type="Google" id="ProtNLM"/>
    </source>
</evidence>
<dbReference type="EMBL" id="LYOS01000001">
    <property type="protein sequence ID" value="OFV68413.1"/>
    <property type="molecule type" value="Genomic_DNA"/>
</dbReference>
<accession>A0A1F2PAY2</accession>
<organism evidence="1 2">
    <name type="scientific">Candidatus Syntropharchaeum caldarium</name>
    <dbReference type="NCBI Taxonomy" id="1838285"/>
    <lineage>
        <taxon>Archaea</taxon>
        <taxon>Methanobacteriati</taxon>
        <taxon>Methanobacteriota</taxon>
        <taxon>Stenosarchaea group</taxon>
        <taxon>Methanomicrobia</taxon>
        <taxon>Methanosarcinales</taxon>
        <taxon>ANME-2 cluster</taxon>
        <taxon>Candidatus Syntropharchaeum</taxon>
    </lineage>
</organism>
<dbReference type="STRING" id="1838285.SCAL_000089"/>
<dbReference type="PATRIC" id="fig|1838285.3.peg.94"/>
<gene>
    <name evidence="1" type="ORF">SCAL_000089</name>
</gene>
<dbReference type="InterPro" id="IPR043519">
    <property type="entry name" value="NT_sf"/>
</dbReference>
<dbReference type="Gene3D" id="3.30.460.40">
    <property type="match status" value="1"/>
</dbReference>
<protein>
    <recommendedName>
        <fullName evidence="3">Nucleotidyltransferase</fullName>
    </recommendedName>
</protein>
<reference evidence="1" key="1">
    <citation type="submission" date="2016-05" db="EMBL/GenBank/DDBJ databases">
        <title>Microbial consortia oxidize butane by reversing methanogenesis.</title>
        <authorList>
            <person name="Laso-Perez R."/>
            <person name="Richter M."/>
            <person name="Wegener G."/>
            <person name="Musat F."/>
        </authorList>
    </citation>
    <scope>NUCLEOTIDE SEQUENCE [LARGE SCALE GENOMIC DNA]</scope>
    <source>
        <strain evidence="1">BOX2</strain>
    </source>
</reference>
<dbReference type="Proteomes" id="UP000186940">
    <property type="component" value="Unassembled WGS sequence"/>
</dbReference>
<evidence type="ECO:0000313" key="2">
    <source>
        <dbReference type="Proteomes" id="UP000186940"/>
    </source>
</evidence>
<keyword evidence="2" id="KW-1185">Reference proteome</keyword>
<dbReference type="AlphaFoldDB" id="A0A1F2PAY2"/>
<name>A0A1F2PAY2_9EURY</name>